<evidence type="ECO:0000313" key="8">
    <source>
        <dbReference type="Proteomes" id="UP000271098"/>
    </source>
</evidence>
<evidence type="ECO:0000256" key="4">
    <source>
        <dbReference type="ARBA" id="ARBA00023136"/>
    </source>
</evidence>
<gene>
    <name evidence="7" type="ORF">GPUH_LOCUS14128</name>
</gene>
<evidence type="ECO:0000256" key="6">
    <source>
        <dbReference type="SAM" id="SignalP"/>
    </source>
</evidence>
<organism evidence="9">
    <name type="scientific">Gongylonema pulchrum</name>
    <dbReference type="NCBI Taxonomy" id="637853"/>
    <lineage>
        <taxon>Eukaryota</taxon>
        <taxon>Metazoa</taxon>
        <taxon>Ecdysozoa</taxon>
        <taxon>Nematoda</taxon>
        <taxon>Chromadorea</taxon>
        <taxon>Rhabditida</taxon>
        <taxon>Spirurina</taxon>
        <taxon>Spiruromorpha</taxon>
        <taxon>Spiruroidea</taxon>
        <taxon>Gongylonematidae</taxon>
        <taxon>Gongylonema</taxon>
    </lineage>
</organism>
<keyword evidence="8" id="KW-1185">Reference proteome</keyword>
<keyword evidence="4 5" id="KW-0472">Membrane</keyword>
<feature type="signal peptide" evidence="6">
    <location>
        <begin position="1"/>
        <end position="15"/>
    </location>
</feature>
<dbReference type="EMBL" id="UYRT01080921">
    <property type="protein sequence ID" value="VDN23612.1"/>
    <property type="molecule type" value="Genomic_DNA"/>
</dbReference>
<reference evidence="7 8" key="2">
    <citation type="submission" date="2018-11" db="EMBL/GenBank/DDBJ databases">
        <authorList>
            <consortium name="Pathogen Informatics"/>
        </authorList>
    </citation>
    <scope>NUCLEOTIDE SEQUENCE [LARGE SCALE GENOMIC DNA]</scope>
</reference>
<dbReference type="InterPro" id="IPR018499">
    <property type="entry name" value="Tetraspanin/Peripherin"/>
</dbReference>
<evidence type="ECO:0000313" key="7">
    <source>
        <dbReference type="EMBL" id="VDN23612.1"/>
    </source>
</evidence>
<dbReference type="GO" id="GO:0016020">
    <property type="term" value="C:membrane"/>
    <property type="evidence" value="ECO:0007669"/>
    <property type="project" value="UniProtKB-SubCell"/>
</dbReference>
<dbReference type="Pfam" id="PF00335">
    <property type="entry name" value="Tetraspanin"/>
    <property type="match status" value="1"/>
</dbReference>
<protein>
    <submittedName>
        <fullName evidence="9">Tetraspanin</fullName>
    </submittedName>
</protein>
<dbReference type="Proteomes" id="UP000271098">
    <property type="component" value="Unassembled WGS sequence"/>
</dbReference>
<proteinExistence type="predicted"/>
<keyword evidence="6" id="KW-0732">Signal</keyword>
<keyword evidence="2 5" id="KW-0812">Transmembrane</keyword>
<keyword evidence="3 5" id="KW-1133">Transmembrane helix</keyword>
<dbReference type="WBParaSite" id="GPUH_0001414301-mRNA-1">
    <property type="protein sequence ID" value="GPUH_0001414301-mRNA-1"/>
    <property type="gene ID" value="GPUH_0001414301"/>
</dbReference>
<reference evidence="9" key="1">
    <citation type="submission" date="2016-06" db="UniProtKB">
        <authorList>
            <consortium name="WormBaseParasite"/>
        </authorList>
    </citation>
    <scope>IDENTIFICATION</scope>
</reference>
<feature type="chain" id="PRO_5043138948" evidence="6">
    <location>
        <begin position="16"/>
        <end position="87"/>
    </location>
</feature>
<evidence type="ECO:0000256" key="3">
    <source>
        <dbReference type="ARBA" id="ARBA00022989"/>
    </source>
</evidence>
<comment type="subcellular location">
    <subcellularLocation>
        <location evidence="1">Membrane</location>
        <topology evidence="1">Multi-pass membrane protein</topology>
    </subcellularLocation>
</comment>
<evidence type="ECO:0000313" key="9">
    <source>
        <dbReference type="WBParaSite" id="GPUH_0001414301-mRNA-1"/>
    </source>
</evidence>
<sequence>MVSFWVLCGCGLAAALIGLLGTCAAVSANRAVLILFIITAILLILVEIGIGVFLFLYNSTIEQTVVKYVDMSRLSTSLNDMNVIAAR</sequence>
<evidence type="ECO:0000256" key="2">
    <source>
        <dbReference type="ARBA" id="ARBA00022692"/>
    </source>
</evidence>
<evidence type="ECO:0000256" key="5">
    <source>
        <dbReference type="SAM" id="Phobius"/>
    </source>
</evidence>
<dbReference type="AlphaFoldDB" id="A0A183DZI7"/>
<name>A0A183DZI7_9BILA</name>
<feature type="transmembrane region" description="Helical" evidence="5">
    <location>
        <begin position="34"/>
        <end position="57"/>
    </location>
</feature>
<evidence type="ECO:0000256" key="1">
    <source>
        <dbReference type="ARBA" id="ARBA00004141"/>
    </source>
</evidence>
<accession>A0A183DZI7</accession>